<reference evidence="3" key="1">
    <citation type="submission" date="2016-11" db="UniProtKB">
        <authorList>
            <consortium name="WormBaseParasite"/>
        </authorList>
    </citation>
    <scope>IDENTIFICATION</scope>
</reference>
<name>A0A1I7WLP2_HETBA</name>
<sequence length="111" mass="12837">MDIDEFEENDDIDSSQVGTPSRGTRRYYDFLKDGNDEIFEILVIFIFLRRAGEIIRCFFFAICHNFRYNLFVDIQSQAGNLRFSDGELEAGYEQLSSDNAAMIADDKITLI</sequence>
<dbReference type="Proteomes" id="UP000095283">
    <property type="component" value="Unplaced"/>
</dbReference>
<dbReference type="WBParaSite" id="Hba_06064">
    <property type="protein sequence ID" value="Hba_06064"/>
    <property type="gene ID" value="Hba_06064"/>
</dbReference>
<evidence type="ECO:0000256" key="1">
    <source>
        <dbReference type="SAM" id="MobiDB-lite"/>
    </source>
</evidence>
<organism evidence="2 3">
    <name type="scientific">Heterorhabditis bacteriophora</name>
    <name type="common">Entomopathogenic nematode worm</name>
    <dbReference type="NCBI Taxonomy" id="37862"/>
    <lineage>
        <taxon>Eukaryota</taxon>
        <taxon>Metazoa</taxon>
        <taxon>Ecdysozoa</taxon>
        <taxon>Nematoda</taxon>
        <taxon>Chromadorea</taxon>
        <taxon>Rhabditida</taxon>
        <taxon>Rhabditina</taxon>
        <taxon>Rhabditomorpha</taxon>
        <taxon>Strongyloidea</taxon>
        <taxon>Heterorhabditidae</taxon>
        <taxon>Heterorhabditis</taxon>
    </lineage>
</organism>
<proteinExistence type="predicted"/>
<protein>
    <submittedName>
        <fullName evidence="3">Uncharacterized protein</fullName>
    </submittedName>
</protein>
<feature type="compositionally biased region" description="Acidic residues" evidence="1">
    <location>
        <begin position="1"/>
        <end position="13"/>
    </location>
</feature>
<accession>A0A1I7WLP2</accession>
<dbReference type="AlphaFoldDB" id="A0A1I7WLP2"/>
<evidence type="ECO:0000313" key="2">
    <source>
        <dbReference type="Proteomes" id="UP000095283"/>
    </source>
</evidence>
<keyword evidence="2" id="KW-1185">Reference proteome</keyword>
<evidence type="ECO:0000313" key="3">
    <source>
        <dbReference type="WBParaSite" id="Hba_06064"/>
    </source>
</evidence>
<feature type="region of interest" description="Disordered" evidence="1">
    <location>
        <begin position="1"/>
        <end position="23"/>
    </location>
</feature>